<dbReference type="NCBIfam" id="NF003013">
    <property type="entry name" value="PRK03846.1"/>
    <property type="match status" value="1"/>
</dbReference>
<reference evidence="16 17" key="1">
    <citation type="submission" date="2020-08" db="EMBL/GenBank/DDBJ databases">
        <title>Genomic Encyclopedia of Type Strains, Phase III (KMG-III): the genomes of soil and plant-associated and newly described type strains.</title>
        <authorList>
            <person name="Whitman W."/>
        </authorList>
    </citation>
    <scope>NUCLEOTIDE SEQUENCE [LARGE SCALE GENOMIC DNA]</scope>
    <source>
        <strain evidence="16 17">CECT 8897</strain>
    </source>
</reference>
<dbReference type="Proteomes" id="UP000541535">
    <property type="component" value="Unassembled WGS sequence"/>
</dbReference>
<dbReference type="SUPFAM" id="SSF52540">
    <property type="entry name" value="P-loop containing nucleoside triphosphate hydrolases"/>
    <property type="match status" value="1"/>
</dbReference>
<dbReference type="InterPro" id="IPR002891">
    <property type="entry name" value="APS"/>
</dbReference>
<protein>
    <recommendedName>
        <fullName evidence="5 13">Adenylyl-sulfate kinase</fullName>
        <ecNumber evidence="5 13">2.7.1.25</ecNumber>
    </recommendedName>
    <alternativeName>
        <fullName evidence="11 13">APS kinase</fullName>
    </alternativeName>
    <alternativeName>
        <fullName evidence="12 13">ATP adenosine-5'-phosphosulfate 3'-phosphotransferase</fullName>
    </alternativeName>
    <alternativeName>
        <fullName evidence="10 13">Adenosine-5'-phosphosulfate kinase</fullName>
    </alternativeName>
</protein>
<evidence type="ECO:0000256" key="1">
    <source>
        <dbReference type="ARBA" id="ARBA00001823"/>
    </source>
</evidence>
<dbReference type="Pfam" id="PF01583">
    <property type="entry name" value="APS_kinase"/>
    <property type="match status" value="1"/>
</dbReference>
<feature type="domain" description="APS kinase" evidence="15">
    <location>
        <begin position="25"/>
        <end position="175"/>
    </location>
</feature>
<evidence type="ECO:0000256" key="8">
    <source>
        <dbReference type="ARBA" id="ARBA00022777"/>
    </source>
</evidence>
<evidence type="ECO:0000256" key="5">
    <source>
        <dbReference type="ARBA" id="ARBA00012121"/>
    </source>
</evidence>
<evidence type="ECO:0000256" key="7">
    <source>
        <dbReference type="ARBA" id="ARBA00022741"/>
    </source>
</evidence>
<keyword evidence="9 13" id="KW-0067">ATP-binding</keyword>
<dbReference type="UniPathway" id="UPA00140">
    <property type="reaction ID" value="UER00205"/>
</dbReference>
<keyword evidence="17" id="KW-1185">Reference proteome</keyword>
<dbReference type="NCBIfam" id="TIGR00455">
    <property type="entry name" value="apsK"/>
    <property type="match status" value="1"/>
</dbReference>
<dbReference type="GO" id="GO:0004020">
    <property type="term" value="F:adenylylsulfate kinase activity"/>
    <property type="evidence" value="ECO:0007669"/>
    <property type="project" value="UniProtKB-UniRule"/>
</dbReference>
<accession>A0A7W5BBY3</accession>
<dbReference type="HAMAP" id="MF_00065">
    <property type="entry name" value="Adenylyl_sulf_kinase"/>
    <property type="match status" value="1"/>
</dbReference>
<sequence length="205" mass="22690">MTSSDIVWQYSSITRAQREQLNNHRSAVVWFTGLSGSGKSSVARAVEARLFQQACRSFVLDGDNVRHGLCSDLGFAPAERSENIRRAAEAARLFSEAGMIVLAAFISPFRADRERARALLPAGDFLEVYCRCSVAACEERDVKGLYRRARAGEIADFTGISSPYEEPTRAELVLDTCSIGVEEAARRVLDLLREHGVIAARHWPL</sequence>
<evidence type="ECO:0000313" key="17">
    <source>
        <dbReference type="Proteomes" id="UP000541535"/>
    </source>
</evidence>
<dbReference type="PANTHER" id="PTHR11055:SF1">
    <property type="entry name" value="PAPS SYNTHETASE, ISOFORM D"/>
    <property type="match status" value="1"/>
</dbReference>
<name>A0A7W5BBY3_9BURK</name>
<evidence type="ECO:0000256" key="12">
    <source>
        <dbReference type="ARBA" id="ARBA00031464"/>
    </source>
</evidence>
<dbReference type="EMBL" id="JACHXD010000009">
    <property type="protein sequence ID" value="MBB3120357.1"/>
    <property type="molecule type" value="Genomic_DNA"/>
</dbReference>
<evidence type="ECO:0000256" key="11">
    <source>
        <dbReference type="ARBA" id="ARBA00031393"/>
    </source>
</evidence>
<comment type="similarity">
    <text evidence="4 13 14">Belongs to the APS kinase family.</text>
</comment>
<evidence type="ECO:0000256" key="2">
    <source>
        <dbReference type="ARBA" id="ARBA00002632"/>
    </source>
</evidence>
<keyword evidence="8 13" id="KW-0418">Kinase</keyword>
<evidence type="ECO:0000256" key="9">
    <source>
        <dbReference type="ARBA" id="ARBA00022840"/>
    </source>
</evidence>
<dbReference type="InterPro" id="IPR027417">
    <property type="entry name" value="P-loop_NTPase"/>
</dbReference>
<evidence type="ECO:0000256" key="10">
    <source>
        <dbReference type="ARBA" id="ARBA00029724"/>
    </source>
</evidence>
<feature type="active site" description="Phosphoserine intermediate" evidence="13">
    <location>
        <position position="107"/>
    </location>
</feature>
<dbReference type="GO" id="GO:0000103">
    <property type="term" value="P:sulfate assimilation"/>
    <property type="evidence" value="ECO:0007669"/>
    <property type="project" value="UniProtKB-UniRule"/>
</dbReference>
<organism evidence="16 17">
    <name type="scientific">Pseudoduganella violacea</name>
    <dbReference type="NCBI Taxonomy" id="1715466"/>
    <lineage>
        <taxon>Bacteria</taxon>
        <taxon>Pseudomonadati</taxon>
        <taxon>Pseudomonadota</taxon>
        <taxon>Betaproteobacteria</taxon>
        <taxon>Burkholderiales</taxon>
        <taxon>Oxalobacteraceae</taxon>
        <taxon>Telluria group</taxon>
        <taxon>Pseudoduganella</taxon>
    </lineage>
</organism>
<evidence type="ECO:0000259" key="15">
    <source>
        <dbReference type="Pfam" id="PF01583"/>
    </source>
</evidence>
<comment type="caution">
    <text evidence="16">The sequence shown here is derived from an EMBL/GenBank/DDBJ whole genome shotgun (WGS) entry which is preliminary data.</text>
</comment>
<dbReference type="GO" id="GO:0070814">
    <property type="term" value="P:hydrogen sulfide biosynthetic process"/>
    <property type="evidence" value="ECO:0007669"/>
    <property type="project" value="UniProtKB-UniRule"/>
</dbReference>
<proteinExistence type="inferred from homology"/>
<evidence type="ECO:0000256" key="13">
    <source>
        <dbReference type="HAMAP-Rule" id="MF_00065"/>
    </source>
</evidence>
<evidence type="ECO:0000256" key="4">
    <source>
        <dbReference type="ARBA" id="ARBA00007008"/>
    </source>
</evidence>
<keyword evidence="7 13" id="KW-0547">Nucleotide-binding</keyword>
<comment type="catalytic activity">
    <reaction evidence="1 13 14">
        <text>adenosine 5'-phosphosulfate + ATP = 3'-phosphoadenylyl sulfate + ADP + H(+)</text>
        <dbReference type="Rhea" id="RHEA:24152"/>
        <dbReference type="ChEBI" id="CHEBI:15378"/>
        <dbReference type="ChEBI" id="CHEBI:30616"/>
        <dbReference type="ChEBI" id="CHEBI:58243"/>
        <dbReference type="ChEBI" id="CHEBI:58339"/>
        <dbReference type="ChEBI" id="CHEBI:456216"/>
        <dbReference type="EC" id="2.7.1.25"/>
    </reaction>
</comment>
<dbReference type="CDD" id="cd02027">
    <property type="entry name" value="APSK"/>
    <property type="match status" value="1"/>
</dbReference>
<comment type="function">
    <text evidence="2 13 14">Catalyzes the synthesis of activated sulfate.</text>
</comment>
<comment type="pathway">
    <text evidence="3 13 14">Sulfur metabolism; hydrogen sulfide biosynthesis; sulfite from sulfate: step 2/3.</text>
</comment>
<keyword evidence="13" id="KW-0597">Phosphoprotein</keyword>
<dbReference type="PANTHER" id="PTHR11055">
    <property type="entry name" value="BIFUNCTIONAL 3'-PHOSPHOADENOSINE 5'-PHOSPHOSULFATE SYNTHASE"/>
    <property type="match status" value="1"/>
</dbReference>
<evidence type="ECO:0000256" key="14">
    <source>
        <dbReference type="RuleBase" id="RU004347"/>
    </source>
</evidence>
<dbReference type="Gene3D" id="3.40.50.300">
    <property type="entry name" value="P-loop containing nucleotide triphosphate hydrolases"/>
    <property type="match status" value="1"/>
</dbReference>
<dbReference type="InterPro" id="IPR059117">
    <property type="entry name" value="APS_kinase_dom"/>
</dbReference>
<evidence type="ECO:0000256" key="3">
    <source>
        <dbReference type="ARBA" id="ARBA00004806"/>
    </source>
</evidence>
<feature type="binding site" evidence="13">
    <location>
        <begin position="33"/>
        <end position="40"/>
    </location>
    <ligand>
        <name>ATP</name>
        <dbReference type="ChEBI" id="CHEBI:30616"/>
    </ligand>
</feature>
<gene>
    <name evidence="13" type="primary">cysC</name>
    <name evidence="16" type="ORF">FHS03_003421</name>
</gene>
<dbReference type="GO" id="GO:0005524">
    <property type="term" value="F:ATP binding"/>
    <property type="evidence" value="ECO:0007669"/>
    <property type="project" value="UniProtKB-UniRule"/>
</dbReference>
<evidence type="ECO:0000313" key="16">
    <source>
        <dbReference type="EMBL" id="MBB3120357.1"/>
    </source>
</evidence>
<dbReference type="AlphaFoldDB" id="A0A7W5BBY3"/>
<dbReference type="EC" id="2.7.1.25" evidence="5 13"/>
<keyword evidence="6 13" id="KW-0808">Transferase</keyword>
<dbReference type="RefSeq" id="WP_183442097.1">
    <property type="nucleotide sequence ID" value="NZ_JACHXD010000009.1"/>
</dbReference>
<evidence type="ECO:0000256" key="6">
    <source>
        <dbReference type="ARBA" id="ARBA00022679"/>
    </source>
</evidence>